<dbReference type="Gene3D" id="3.30.1050.20">
    <property type="match status" value="1"/>
</dbReference>
<keyword evidence="3" id="KW-1185">Reference proteome</keyword>
<dbReference type="Proteomes" id="UP000282084">
    <property type="component" value="Unassembled WGS sequence"/>
</dbReference>
<reference evidence="2 3" key="1">
    <citation type="submission" date="2018-10" db="EMBL/GenBank/DDBJ databases">
        <title>Sequencing the genomes of 1000 actinobacteria strains.</title>
        <authorList>
            <person name="Klenk H.-P."/>
        </authorList>
    </citation>
    <scope>NUCLEOTIDE SEQUENCE [LARGE SCALE GENOMIC DNA]</scope>
    <source>
        <strain evidence="2 3">DSM 43800</strain>
    </source>
</reference>
<dbReference type="GO" id="GO:0046872">
    <property type="term" value="F:metal ion binding"/>
    <property type="evidence" value="ECO:0007669"/>
    <property type="project" value="InterPro"/>
</dbReference>
<dbReference type="RefSeq" id="WP_121003575.1">
    <property type="nucleotide sequence ID" value="NZ_RBXO01000001.1"/>
</dbReference>
<dbReference type="Gene3D" id="1.20.120.450">
    <property type="entry name" value="dinb family like domain"/>
    <property type="match status" value="1"/>
</dbReference>
<protein>
    <submittedName>
        <fullName evidence="2">Maleylpyruvate isomerase</fullName>
    </submittedName>
</protein>
<dbReference type="InterPro" id="IPR017517">
    <property type="entry name" value="Maleyloyr_isom"/>
</dbReference>
<comment type="caution">
    <text evidence="2">The sequence shown here is derived from an EMBL/GenBank/DDBJ whole genome shotgun (WGS) entry which is preliminary data.</text>
</comment>
<dbReference type="InterPro" id="IPR024344">
    <property type="entry name" value="MDMPI_metal-binding"/>
</dbReference>
<evidence type="ECO:0000313" key="3">
    <source>
        <dbReference type="Proteomes" id="UP000282084"/>
    </source>
</evidence>
<dbReference type="AlphaFoldDB" id="A0A495W0G3"/>
<evidence type="ECO:0000313" key="2">
    <source>
        <dbReference type="EMBL" id="RKT53368.1"/>
    </source>
</evidence>
<sequence length="222" mass="23793">MLTDHDVTAAALDAHRRLAEAIAGLTDEQVAGPSALPEWTRGHVLAHVANVTAAMARQAEHEGTKIEVYEGGRPARNAAIEAGAGRSAAEHRAAIEAAVRRLTAAWEGVRDWGSPIAYRDGTLLDTAYVVWREAEIHASDLDLGPFPWPPAFHDHVVDFLSSRVPDGVRLTLASTSDSREWTIGSGAPVVLRGRSDDLVAWLAGRTPKGELTGEPPALNPWP</sequence>
<dbReference type="SUPFAM" id="SSF109854">
    <property type="entry name" value="DinB/YfiT-like putative metalloenzymes"/>
    <property type="match status" value="1"/>
</dbReference>
<name>A0A495W0G3_9PSEU</name>
<organism evidence="2 3">
    <name type="scientific">Saccharothrix australiensis</name>
    <dbReference type="NCBI Taxonomy" id="2072"/>
    <lineage>
        <taxon>Bacteria</taxon>
        <taxon>Bacillati</taxon>
        <taxon>Actinomycetota</taxon>
        <taxon>Actinomycetes</taxon>
        <taxon>Pseudonocardiales</taxon>
        <taxon>Pseudonocardiaceae</taxon>
        <taxon>Saccharothrix</taxon>
    </lineage>
</organism>
<dbReference type="OrthoDB" id="5118203at2"/>
<dbReference type="InterPro" id="IPR034660">
    <property type="entry name" value="DinB/YfiT-like"/>
</dbReference>
<keyword evidence="2" id="KW-0670">Pyruvate</keyword>
<gene>
    <name evidence="2" type="ORF">C8E97_1927</name>
</gene>
<keyword evidence="2" id="KW-0413">Isomerase</keyword>
<dbReference type="Pfam" id="PF11716">
    <property type="entry name" value="MDMPI_N"/>
    <property type="match status" value="1"/>
</dbReference>
<feature type="domain" description="Mycothiol-dependent maleylpyruvate isomerase metal-binding" evidence="1">
    <location>
        <begin position="13"/>
        <end position="141"/>
    </location>
</feature>
<dbReference type="GO" id="GO:0016853">
    <property type="term" value="F:isomerase activity"/>
    <property type="evidence" value="ECO:0007669"/>
    <property type="project" value="UniProtKB-KW"/>
</dbReference>
<accession>A0A495W0G3</accession>
<dbReference type="NCBIfam" id="TIGR03083">
    <property type="entry name" value="maleylpyruvate isomerase family mycothiol-dependent enzyme"/>
    <property type="match status" value="1"/>
</dbReference>
<dbReference type="EMBL" id="RBXO01000001">
    <property type="protein sequence ID" value="RKT53368.1"/>
    <property type="molecule type" value="Genomic_DNA"/>
</dbReference>
<dbReference type="InterPro" id="IPR036527">
    <property type="entry name" value="SCP2_sterol-bd_dom_sf"/>
</dbReference>
<evidence type="ECO:0000259" key="1">
    <source>
        <dbReference type="Pfam" id="PF11716"/>
    </source>
</evidence>
<dbReference type="SUPFAM" id="SSF55718">
    <property type="entry name" value="SCP-like"/>
    <property type="match status" value="1"/>
</dbReference>
<proteinExistence type="predicted"/>